<dbReference type="EMBL" id="DXCK01000106">
    <property type="protein sequence ID" value="HIZ02126.1"/>
    <property type="molecule type" value="Genomic_DNA"/>
</dbReference>
<gene>
    <name evidence="1" type="ORF">H9819_07760</name>
</gene>
<organism evidence="1 2">
    <name type="scientific">Candidatus Bacteroides merdipullorum</name>
    <dbReference type="NCBI Taxonomy" id="2838474"/>
    <lineage>
        <taxon>Bacteria</taxon>
        <taxon>Pseudomonadati</taxon>
        <taxon>Bacteroidota</taxon>
        <taxon>Bacteroidia</taxon>
        <taxon>Bacteroidales</taxon>
        <taxon>Bacteroidaceae</taxon>
        <taxon>Bacteroides</taxon>
    </lineage>
</organism>
<accession>A0A9D2A638</accession>
<sequence>MKTFISLFIGLLLSPYVFSQRPDSIVQAEIDAINEMPLWIAYLMPLDSLGEVMNDEFMDFNQVHSYKFMGDGQMENAFPLLTVYFDKDNKVRKTFKRWADGGALHSVVYYDSSGQLVYGIYNKGGENYGRLYAHTFRCDWEMEVFPATECIEKQYGVALEKPRHAPRTRFVPQPGDNAVLCSPYVYSSPRGEKSTEGRDGTCISFGMPVVVSALIGDWCKISSVFNAPLGYAPMRDVEIVK</sequence>
<protein>
    <submittedName>
        <fullName evidence="1">Uncharacterized protein</fullName>
    </submittedName>
</protein>
<proteinExistence type="predicted"/>
<comment type="caution">
    <text evidence="1">The sequence shown here is derived from an EMBL/GenBank/DDBJ whole genome shotgun (WGS) entry which is preliminary data.</text>
</comment>
<reference evidence="1" key="1">
    <citation type="journal article" date="2021" name="PeerJ">
        <title>Extensive microbial diversity within the chicken gut microbiome revealed by metagenomics and culture.</title>
        <authorList>
            <person name="Gilroy R."/>
            <person name="Ravi A."/>
            <person name="Getino M."/>
            <person name="Pursley I."/>
            <person name="Horton D.L."/>
            <person name="Alikhan N.F."/>
            <person name="Baker D."/>
            <person name="Gharbi K."/>
            <person name="Hall N."/>
            <person name="Watson M."/>
            <person name="Adriaenssens E.M."/>
            <person name="Foster-Nyarko E."/>
            <person name="Jarju S."/>
            <person name="Secka A."/>
            <person name="Antonio M."/>
            <person name="Oren A."/>
            <person name="Chaudhuri R.R."/>
            <person name="La Ragione R."/>
            <person name="Hildebrand F."/>
            <person name="Pallen M.J."/>
        </authorList>
    </citation>
    <scope>NUCLEOTIDE SEQUENCE</scope>
    <source>
        <strain evidence="1">ChiHjej12B11-24981</strain>
    </source>
</reference>
<dbReference type="Proteomes" id="UP000824023">
    <property type="component" value="Unassembled WGS sequence"/>
</dbReference>
<evidence type="ECO:0000313" key="1">
    <source>
        <dbReference type="EMBL" id="HIZ02126.1"/>
    </source>
</evidence>
<evidence type="ECO:0000313" key="2">
    <source>
        <dbReference type="Proteomes" id="UP000824023"/>
    </source>
</evidence>
<name>A0A9D2A638_9BACE</name>
<reference evidence="1" key="2">
    <citation type="submission" date="2021-04" db="EMBL/GenBank/DDBJ databases">
        <authorList>
            <person name="Gilroy R."/>
        </authorList>
    </citation>
    <scope>NUCLEOTIDE SEQUENCE</scope>
    <source>
        <strain evidence="1">ChiHjej12B11-24981</strain>
    </source>
</reference>
<dbReference type="AlphaFoldDB" id="A0A9D2A638"/>